<gene>
    <name evidence="8" type="ORF">EX895_002440</name>
</gene>
<comment type="catalytic activity">
    <reaction evidence="4">
        <text>a diacylglycerol + H2O = a monoacylglycerol + a fatty acid + H(+)</text>
        <dbReference type="Rhea" id="RHEA:32731"/>
        <dbReference type="ChEBI" id="CHEBI:15377"/>
        <dbReference type="ChEBI" id="CHEBI:15378"/>
        <dbReference type="ChEBI" id="CHEBI:17408"/>
        <dbReference type="ChEBI" id="CHEBI:18035"/>
        <dbReference type="ChEBI" id="CHEBI:28868"/>
    </reaction>
</comment>
<dbReference type="GeneID" id="40725335"/>
<evidence type="ECO:0000256" key="6">
    <source>
        <dbReference type="SAM" id="SignalP"/>
    </source>
</evidence>
<dbReference type="Proteomes" id="UP000306050">
    <property type="component" value="Chromosome SGRAM_14"/>
</dbReference>
<keyword evidence="2" id="KW-1015">Disulfide bond</keyword>
<feature type="chain" id="PRO_5021021482" description="Fungal lipase-type domain-containing protein" evidence="6">
    <location>
        <begin position="20"/>
        <end position="311"/>
    </location>
</feature>
<dbReference type="PANTHER" id="PTHR45856">
    <property type="entry name" value="ALPHA/BETA-HYDROLASES SUPERFAMILY PROTEIN"/>
    <property type="match status" value="1"/>
</dbReference>
<dbReference type="InterPro" id="IPR002921">
    <property type="entry name" value="Fungal_lipase-type"/>
</dbReference>
<accession>A0A4V6EVS9</accession>
<proteinExistence type="inferred from homology"/>
<dbReference type="CDD" id="cd00519">
    <property type="entry name" value="Lipase_3"/>
    <property type="match status" value="1"/>
</dbReference>
<dbReference type="EMBL" id="SRRM01000007">
    <property type="protein sequence ID" value="TKY88809.1"/>
    <property type="molecule type" value="Genomic_DNA"/>
</dbReference>
<dbReference type="InterPro" id="IPR029058">
    <property type="entry name" value="AB_hydrolase_fold"/>
</dbReference>
<dbReference type="PANTHER" id="PTHR45856:SF25">
    <property type="entry name" value="FUNGAL LIPASE-LIKE DOMAIN-CONTAINING PROTEIN"/>
    <property type="match status" value="1"/>
</dbReference>
<dbReference type="SUPFAM" id="SSF53474">
    <property type="entry name" value="alpha/beta-Hydrolases"/>
    <property type="match status" value="1"/>
</dbReference>
<evidence type="ECO:0000256" key="2">
    <source>
        <dbReference type="ARBA" id="ARBA00023157"/>
    </source>
</evidence>
<evidence type="ECO:0000256" key="5">
    <source>
        <dbReference type="ARBA" id="ARBA00048461"/>
    </source>
</evidence>
<dbReference type="OrthoDB" id="426718at2759"/>
<sequence length="311" mass="33472">MLWTYLLLSIAAISTAVQGHAISPRAAYPGGQVGYLPFPVEDFSKTVASVQNTYCGPSLNVPGTHIGDQTLLYAYGDGNLGGQKANIYHSESLGIIVAYEGTNFTGLQSIVNDFNAFQVLPGPDFNLPLGSLIFNGWQLAFYRTWFQVKLGLRTALAQYPDANIVVTGHSQGAAIATLAALAIEKAFPGKINKIITYGPPRVGNPEFADAFDAVFIGKYTGVSNGKDWVQNVPTQSMGYRHPTGIVWINPANSTSWIYFNEQEPAAGPDSVPLQIFYPGTLTLDWDDHQGIYMHSSMGVAQGPCPAKVGGY</sequence>
<dbReference type="Gene3D" id="3.40.50.1820">
    <property type="entry name" value="alpha/beta hydrolase"/>
    <property type="match status" value="1"/>
</dbReference>
<evidence type="ECO:0000313" key="8">
    <source>
        <dbReference type="EMBL" id="TKY88809.1"/>
    </source>
</evidence>
<dbReference type="Pfam" id="PF01764">
    <property type="entry name" value="Lipase_3"/>
    <property type="match status" value="1"/>
</dbReference>
<feature type="signal peptide" evidence="6">
    <location>
        <begin position="1"/>
        <end position="19"/>
    </location>
</feature>
<feature type="domain" description="Fungal lipase-type" evidence="7">
    <location>
        <begin position="97"/>
        <end position="235"/>
    </location>
</feature>
<dbReference type="AlphaFoldDB" id="A0A4V6EVS9"/>
<dbReference type="KEGG" id="sgra:EX895_002440"/>
<keyword evidence="1 6" id="KW-0732">Signal</keyword>
<evidence type="ECO:0000256" key="4">
    <source>
        <dbReference type="ARBA" id="ARBA00047591"/>
    </source>
</evidence>
<keyword evidence="9" id="KW-1185">Reference proteome</keyword>
<comment type="caution">
    <text evidence="8">The sequence shown here is derived from an EMBL/GenBank/DDBJ whole genome shotgun (WGS) entry which is preliminary data.</text>
</comment>
<comment type="similarity">
    <text evidence="3">Belongs to the AB hydrolase superfamily. Lipase family. Class 3 subfamily.</text>
</comment>
<dbReference type="InterPro" id="IPR051218">
    <property type="entry name" value="Sec_MonoDiacylglyc_Lipase"/>
</dbReference>
<evidence type="ECO:0000313" key="9">
    <source>
        <dbReference type="Proteomes" id="UP000306050"/>
    </source>
</evidence>
<comment type="catalytic activity">
    <reaction evidence="5">
        <text>a monoacylglycerol + H2O = glycerol + a fatty acid + H(+)</text>
        <dbReference type="Rhea" id="RHEA:15245"/>
        <dbReference type="ChEBI" id="CHEBI:15377"/>
        <dbReference type="ChEBI" id="CHEBI:15378"/>
        <dbReference type="ChEBI" id="CHEBI:17408"/>
        <dbReference type="ChEBI" id="CHEBI:17754"/>
        <dbReference type="ChEBI" id="CHEBI:28868"/>
    </reaction>
</comment>
<reference evidence="8 9" key="1">
    <citation type="submission" date="2019-05" db="EMBL/GenBank/DDBJ databases">
        <title>Sporisorium graminicola CBS 10092 draft sequencing and annotation.</title>
        <authorList>
            <person name="Solano-Gonzalez S."/>
            <person name="Caddick M.X."/>
            <person name="Darby A."/>
        </authorList>
    </citation>
    <scope>NUCLEOTIDE SEQUENCE [LARGE SCALE GENOMIC DNA]</scope>
    <source>
        <strain evidence="8 9">CBS 10092</strain>
    </source>
</reference>
<organism evidence="8 9">
    <name type="scientific">Sporisorium graminicola</name>
    <dbReference type="NCBI Taxonomy" id="280036"/>
    <lineage>
        <taxon>Eukaryota</taxon>
        <taxon>Fungi</taxon>
        <taxon>Dikarya</taxon>
        <taxon>Basidiomycota</taxon>
        <taxon>Ustilaginomycotina</taxon>
        <taxon>Ustilaginomycetes</taxon>
        <taxon>Ustilaginales</taxon>
        <taxon>Ustilaginaceae</taxon>
        <taxon>Sporisorium</taxon>
    </lineage>
</organism>
<evidence type="ECO:0000256" key="1">
    <source>
        <dbReference type="ARBA" id="ARBA00022729"/>
    </source>
</evidence>
<dbReference type="RefSeq" id="XP_029740794.1">
    <property type="nucleotide sequence ID" value="XM_029883039.1"/>
</dbReference>
<evidence type="ECO:0000259" key="7">
    <source>
        <dbReference type="Pfam" id="PF01764"/>
    </source>
</evidence>
<dbReference type="GO" id="GO:0006629">
    <property type="term" value="P:lipid metabolic process"/>
    <property type="evidence" value="ECO:0007669"/>
    <property type="project" value="InterPro"/>
</dbReference>
<protein>
    <recommendedName>
        <fullName evidence="7">Fungal lipase-type domain-containing protein</fullName>
    </recommendedName>
</protein>
<name>A0A4V6EVS9_9BASI</name>
<evidence type="ECO:0000256" key="3">
    <source>
        <dbReference type="ARBA" id="ARBA00043996"/>
    </source>
</evidence>